<dbReference type="InterPro" id="IPR005925">
    <property type="entry name" value="Agmatinase-rel"/>
</dbReference>
<name>A0ABV2MYB3_9HYPH</name>
<dbReference type="Proteomes" id="UP001549076">
    <property type="component" value="Unassembled WGS sequence"/>
</dbReference>
<comment type="caution">
    <text evidence="5">The sequence shown here is derived from an EMBL/GenBank/DDBJ whole genome shotgun (WGS) entry which is preliminary data.</text>
</comment>
<dbReference type="EC" id="3.5.3.17" evidence="5"/>
<keyword evidence="3 4" id="KW-0378">Hydrolase</keyword>
<protein>
    <submittedName>
        <fullName evidence="5">Guanidinopropionase</fullName>
        <ecNumber evidence="5">3.5.3.17</ecNumber>
    </submittedName>
</protein>
<evidence type="ECO:0000256" key="1">
    <source>
        <dbReference type="ARBA" id="ARBA00009227"/>
    </source>
</evidence>
<evidence type="ECO:0000256" key="3">
    <source>
        <dbReference type="ARBA" id="ARBA00022801"/>
    </source>
</evidence>
<gene>
    <name evidence="5" type="ORF">ABID37_001682</name>
</gene>
<dbReference type="PANTHER" id="PTHR11358:SF26">
    <property type="entry name" value="GUANIDINO ACID HYDROLASE, MITOCHONDRIAL"/>
    <property type="match status" value="1"/>
</dbReference>
<dbReference type="PRINTS" id="PR00116">
    <property type="entry name" value="ARGINASE"/>
</dbReference>
<dbReference type="InterPro" id="IPR006035">
    <property type="entry name" value="Ureohydrolase"/>
</dbReference>
<keyword evidence="2" id="KW-0479">Metal-binding</keyword>
<dbReference type="Gene3D" id="3.40.800.10">
    <property type="entry name" value="Ureohydrolase domain"/>
    <property type="match status" value="1"/>
</dbReference>
<dbReference type="PANTHER" id="PTHR11358">
    <property type="entry name" value="ARGINASE/AGMATINASE"/>
    <property type="match status" value="1"/>
</dbReference>
<reference evidence="5 6" key="1">
    <citation type="submission" date="2024-06" db="EMBL/GenBank/DDBJ databases">
        <title>Genomic Encyclopedia of Type Strains, Phase IV (KMG-IV): sequencing the most valuable type-strain genomes for metagenomic binning, comparative biology and taxonomic classification.</title>
        <authorList>
            <person name="Goeker M."/>
        </authorList>
    </citation>
    <scope>NUCLEOTIDE SEQUENCE [LARGE SCALE GENOMIC DNA]</scope>
    <source>
        <strain evidence="5 6">DSM 27865</strain>
    </source>
</reference>
<dbReference type="PROSITE" id="PS01053">
    <property type="entry name" value="ARGINASE_1"/>
    <property type="match status" value="1"/>
</dbReference>
<dbReference type="CDD" id="cd11592">
    <property type="entry name" value="Agmatinase_PAH"/>
    <property type="match status" value="1"/>
</dbReference>
<organism evidence="5 6">
    <name type="scientific">Aquamicrobium terrae</name>
    <dbReference type="NCBI Taxonomy" id="1324945"/>
    <lineage>
        <taxon>Bacteria</taxon>
        <taxon>Pseudomonadati</taxon>
        <taxon>Pseudomonadota</taxon>
        <taxon>Alphaproteobacteria</taxon>
        <taxon>Hyphomicrobiales</taxon>
        <taxon>Phyllobacteriaceae</taxon>
        <taxon>Aquamicrobium</taxon>
    </lineage>
</organism>
<dbReference type="GO" id="GO:0047972">
    <property type="term" value="F:guanidinopropionase activity"/>
    <property type="evidence" value="ECO:0007669"/>
    <property type="project" value="UniProtKB-EC"/>
</dbReference>
<dbReference type="InterPro" id="IPR023696">
    <property type="entry name" value="Ureohydrolase_dom_sf"/>
</dbReference>
<dbReference type="PROSITE" id="PS51409">
    <property type="entry name" value="ARGINASE_2"/>
    <property type="match status" value="1"/>
</dbReference>
<dbReference type="Pfam" id="PF00491">
    <property type="entry name" value="Arginase"/>
    <property type="match status" value="1"/>
</dbReference>
<keyword evidence="6" id="KW-1185">Reference proteome</keyword>
<dbReference type="RefSeq" id="WP_354193796.1">
    <property type="nucleotide sequence ID" value="NZ_JBEPML010000004.1"/>
</dbReference>
<evidence type="ECO:0000313" key="5">
    <source>
        <dbReference type="EMBL" id="MET3791474.1"/>
    </source>
</evidence>
<dbReference type="PIRSF" id="PIRSF036979">
    <property type="entry name" value="Arginase"/>
    <property type="match status" value="1"/>
</dbReference>
<proteinExistence type="inferred from homology"/>
<evidence type="ECO:0000256" key="2">
    <source>
        <dbReference type="ARBA" id="ARBA00022723"/>
    </source>
</evidence>
<dbReference type="SUPFAM" id="SSF52768">
    <property type="entry name" value="Arginase/deacetylase"/>
    <property type="match status" value="1"/>
</dbReference>
<evidence type="ECO:0000313" key="6">
    <source>
        <dbReference type="Proteomes" id="UP001549076"/>
    </source>
</evidence>
<comment type="similarity">
    <text evidence="1">Belongs to the arginase family. Agmatinase subfamily.</text>
</comment>
<dbReference type="NCBIfam" id="TIGR01230">
    <property type="entry name" value="agmatinase"/>
    <property type="match status" value="1"/>
</dbReference>
<evidence type="ECO:0000256" key="4">
    <source>
        <dbReference type="RuleBase" id="RU003684"/>
    </source>
</evidence>
<sequence length="318" mass="34665">MLDKNDFQPVDAAVTPRFSDVATFMRTRRHDIQPGIDIGLCGVPFDLGLNYRSGPRQGPAGVREASRIIRRIHPVTGVRPYDLCTVADIGDAPINPLNKDESVEQIQAYFQAVKDAGIRPIAIGGDHTIPTPILRALASDRPVGILHIDAHADVMDTMCGTKVNHATFMRRAYEEKLIDPKRVVQLGLRGSRFGDDDVQFGYDMGYNVITLDDYEEMGRAATIEKINAVLGDGPFYISLDIDSIDPAYAPGTAVPEIGGLLPRDLQVIVRALQGRDLVGADISEVAPCYDPTGITCVTAANMMFEILCVMAKAVEKAR</sequence>
<dbReference type="EMBL" id="JBEPML010000004">
    <property type="protein sequence ID" value="MET3791474.1"/>
    <property type="molecule type" value="Genomic_DNA"/>
</dbReference>
<dbReference type="InterPro" id="IPR020855">
    <property type="entry name" value="Ureohydrolase_Mn_BS"/>
</dbReference>
<accession>A0ABV2MYB3</accession>